<feature type="compositionally biased region" description="Basic residues" evidence="1">
    <location>
        <begin position="135"/>
        <end position="146"/>
    </location>
</feature>
<evidence type="ECO:0000313" key="4">
    <source>
        <dbReference type="Proteomes" id="UP000006591"/>
    </source>
</evidence>
<dbReference type="AlphaFoldDB" id="A0A0E0HPW3"/>
<feature type="region of interest" description="Disordered" evidence="1">
    <location>
        <begin position="445"/>
        <end position="473"/>
    </location>
</feature>
<dbReference type="HOGENOM" id="CLU_035285_0_0_1"/>
<dbReference type="Gene3D" id="1.20.1280.50">
    <property type="match status" value="1"/>
</dbReference>
<feature type="compositionally biased region" description="Basic and acidic residues" evidence="1">
    <location>
        <begin position="59"/>
        <end position="74"/>
    </location>
</feature>
<evidence type="ECO:0000256" key="1">
    <source>
        <dbReference type="SAM" id="MobiDB-lite"/>
    </source>
</evidence>
<dbReference type="Gramene" id="ONIVA06G14830.1">
    <property type="protein sequence ID" value="ONIVA06G14830.1"/>
    <property type="gene ID" value="ONIVA06G14830"/>
</dbReference>
<organism evidence="3">
    <name type="scientific">Oryza nivara</name>
    <name type="common">Indian wild rice</name>
    <name type="synonym">Oryza sativa f. spontanea</name>
    <dbReference type="NCBI Taxonomy" id="4536"/>
    <lineage>
        <taxon>Eukaryota</taxon>
        <taxon>Viridiplantae</taxon>
        <taxon>Streptophyta</taxon>
        <taxon>Embryophyta</taxon>
        <taxon>Tracheophyta</taxon>
        <taxon>Spermatophyta</taxon>
        <taxon>Magnoliopsida</taxon>
        <taxon>Liliopsida</taxon>
        <taxon>Poales</taxon>
        <taxon>Poaceae</taxon>
        <taxon>BOP clade</taxon>
        <taxon>Oryzoideae</taxon>
        <taxon>Oryzeae</taxon>
        <taxon>Oryzinae</taxon>
        <taxon>Oryza</taxon>
    </lineage>
</organism>
<dbReference type="Pfam" id="PF00646">
    <property type="entry name" value="F-box"/>
    <property type="match status" value="1"/>
</dbReference>
<name>A0A0E0HPW3_ORYNI</name>
<dbReference type="InterPro" id="IPR001810">
    <property type="entry name" value="F-box_dom"/>
</dbReference>
<dbReference type="OMA" id="QESFGCK"/>
<accession>A0A0E0HPW3</accession>
<sequence length="592" mass="65438">MGKGKVITSKQAMTMSILVDDYETTRVLVLLLWEAFGWGQRWLWLAPRKQKRAVASANDDARRGEAEEGGRGRQESFGCKAAVATSSPLSPLSGAAPYPATSPSLARAVHARSAVVRCTTTTTSTTTARTGTASHRARNAPLHHHQQQQQDYKRLLVRGRGRGSASSSLLLISTLPAFTLMLVAPAATHKHCKLVRELGLVALLLVRELLHHSASAACAWSGEGGGSSNKERERERGVRIMPSKAKPEPALAAREEGEEGTEAELNAAALPLLDLPELALERVLEELEPPSLAAMACVCVALRDRCSADTLWGRHVNRKWGRVLGAAARKEWEAELAARRSSGALPRPARRRSLADSLACAWPFSWITCRWLKGNAVAAEPAAATPSPLPSPATDTVAAWYRAVECGEFSFPAQVYNREDGHVGFVLSCYDAHLRYDRRTDTFTARYPPHGRKPAKEESGVQWSRVRSPPVSTPAHDLHASGCLGDLRPGDHFEIQWRKNKDFPYGWWYGVVGHQETCNANEHLCRCHEDDMVVLEFKHYAAGSRWRQTTVSRKDHREKGDETDGFYGGIRKLQTSDEISTWRKFWPVDVLN</sequence>
<proteinExistence type="predicted"/>
<dbReference type="PROSITE" id="PS50181">
    <property type="entry name" value="FBOX"/>
    <property type="match status" value="1"/>
</dbReference>
<feature type="region of interest" description="Disordered" evidence="1">
    <location>
        <begin position="53"/>
        <end position="78"/>
    </location>
</feature>
<protein>
    <recommendedName>
        <fullName evidence="2">F-box domain-containing protein</fullName>
    </recommendedName>
</protein>
<feature type="region of interest" description="Disordered" evidence="1">
    <location>
        <begin position="120"/>
        <end position="149"/>
    </location>
</feature>
<dbReference type="STRING" id="4536.A0A0E0HPW3"/>
<dbReference type="PANTHER" id="PTHR31482:SF4">
    <property type="entry name" value="OS01G0806200 PROTEIN"/>
    <property type="match status" value="1"/>
</dbReference>
<dbReference type="SUPFAM" id="SSF81383">
    <property type="entry name" value="F-box domain"/>
    <property type="match status" value="1"/>
</dbReference>
<dbReference type="PANTHER" id="PTHR31482">
    <property type="entry name" value="ESTS AU081301(E20138)"/>
    <property type="match status" value="1"/>
</dbReference>
<dbReference type="Proteomes" id="UP000006591">
    <property type="component" value="Chromosome 6"/>
</dbReference>
<dbReference type="InterPro" id="IPR036047">
    <property type="entry name" value="F-box-like_dom_sf"/>
</dbReference>
<dbReference type="EnsemblPlants" id="ONIVA06G14830.1">
    <property type="protein sequence ID" value="ONIVA06G14830.1"/>
    <property type="gene ID" value="ONIVA06G14830"/>
</dbReference>
<reference evidence="3" key="2">
    <citation type="submission" date="2018-04" db="EMBL/GenBank/DDBJ databases">
        <title>OnivRS2 (Oryza nivara Reference Sequence Version 2).</title>
        <authorList>
            <person name="Zhang J."/>
            <person name="Kudrna D."/>
            <person name="Lee S."/>
            <person name="Talag J."/>
            <person name="Rajasekar S."/>
            <person name="Welchert J."/>
            <person name="Hsing Y.-I."/>
            <person name="Wing R.A."/>
        </authorList>
    </citation>
    <scope>NUCLEOTIDE SEQUENCE [LARGE SCALE GENOMIC DNA]</scope>
    <source>
        <strain evidence="3">SL10</strain>
    </source>
</reference>
<feature type="compositionally biased region" description="Low complexity" evidence="1">
    <location>
        <begin position="120"/>
        <end position="134"/>
    </location>
</feature>
<dbReference type="eggNOG" id="ENOG502QQCP">
    <property type="taxonomic scope" value="Eukaryota"/>
</dbReference>
<evidence type="ECO:0000313" key="3">
    <source>
        <dbReference type="EnsemblPlants" id="ONIVA06G14830.1"/>
    </source>
</evidence>
<evidence type="ECO:0000259" key="2">
    <source>
        <dbReference type="PROSITE" id="PS50181"/>
    </source>
</evidence>
<reference evidence="3" key="1">
    <citation type="submission" date="2015-04" db="UniProtKB">
        <authorList>
            <consortium name="EnsemblPlants"/>
        </authorList>
    </citation>
    <scope>IDENTIFICATION</scope>
    <source>
        <strain evidence="3">SL10</strain>
    </source>
</reference>
<feature type="domain" description="F-box" evidence="2">
    <location>
        <begin position="269"/>
        <end position="315"/>
    </location>
</feature>
<keyword evidence="4" id="KW-1185">Reference proteome</keyword>